<sequence length="120" mass="12519">MSARSASPERISLGVGLCAAMLATLPRYVAGGHDTRLVLMLGGVVAIAAVMGVQWRWLSQAGRKRLSGLLRRLAAVLALGVVLALGWYAAVGAAQGWAALGLSHGATLGLLLYAVTLWRR</sequence>
<dbReference type="EMBL" id="CP119391">
    <property type="protein sequence ID" value="WNK18824.1"/>
    <property type="molecule type" value="Genomic_DNA"/>
</dbReference>
<name>A0ABY9YVC6_9GAMM</name>
<reference evidence="2 3" key="1">
    <citation type="submission" date="2023-03" db="EMBL/GenBank/DDBJ databases">
        <title>Halomonas sp. nov., isolated from Korean tranditional fermented seafood 'Jeotgal'.</title>
        <authorList>
            <person name="Kim B."/>
            <person name="Shin N.-R."/>
        </authorList>
    </citation>
    <scope>NUCLEOTIDE SEQUENCE [LARGE SCALE GENOMIC DNA]</scope>
    <source>
        <strain evidence="2 3">SG2L-4</strain>
    </source>
</reference>
<dbReference type="Proteomes" id="UP001301869">
    <property type="component" value="Chromosome"/>
</dbReference>
<evidence type="ECO:0008006" key="4">
    <source>
        <dbReference type="Google" id="ProtNLM"/>
    </source>
</evidence>
<evidence type="ECO:0000313" key="2">
    <source>
        <dbReference type="EMBL" id="WNK18824.1"/>
    </source>
</evidence>
<dbReference type="RefSeq" id="WP_311881786.1">
    <property type="nucleotide sequence ID" value="NZ_CP119391.1"/>
</dbReference>
<accession>A0ABY9YVC6</accession>
<evidence type="ECO:0000313" key="3">
    <source>
        <dbReference type="Proteomes" id="UP001301869"/>
    </source>
</evidence>
<feature type="transmembrane region" description="Helical" evidence="1">
    <location>
        <begin position="69"/>
        <end position="90"/>
    </location>
</feature>
<proteinExistence type="predicted"/>
<protein>
    <recommendedName>
        <fullName evidence="4">Transmembrane protein</fullName>
    </recommendedName>
</protein>
<gene>
    <name evidence="2" type="ORF">P1P91_07915</name>
</gene>
<keyword evidence="1" id="KW-1133">Transmembrane helix</keyword>
<organism evidence="2 3">
    <name type="scientific">Halomonas piscis</name>
    <dbReference type="NCBI Taxonomy" id="3031727"/>
    <lineage>
        <taxon>Bacteria</taxon>
        <taxon>Pseudomonadati</taxon>
        <taxon>Pseudomonadota</taxon>
        <taxon>Gammaproteobacteria</taxon>
        <taxon>Oceanospirillales</taxon>
        <taxon>Halomonadaceae</taxon>
        <taxon>Halomonas</taxon>
    </lineage>
</organism>
<feature type="transmembrane region" description="Helical" evidence="1">
    <location>
        <begin position="36"/>
        <end position="57"/>
    </location>
</feature>
<evidence type="ECO:0000256" key="1">
    <source>
        <dbReference type="SAM" id="Phobius"/>
    </source>
</evidence>
<keyword evidence="1" id="KW-0472">Membrane</keyword>
<feature type="transmembrane region" description="Helical" evidence="1">
    <location>
        <begin position="96"/>
        <end position="118"/>
    </location>
</feature>
<feature type="transmembrane region" description="Helical" evidence="1">
    <location>
        <begin position="12"/>
        <end position="30"/>
    </location>
</feature>
<keyword evidence="1" id="KW-0812">Transmembrane</keyword>
<keyword evidence="3" id="KW-1185">Reference proteome</keyword>